<comment type="similarity">
    <text evidence="2">Belongs to the tumor necrosis factor family.</text>
</comment>
<dbReference type="EMBL" id="CALNXK010000135">
    <property type="protein sequence ID" value="CAH3166066.1"/>
    <property type="molecule type" value="Genomic_DNA"/>
</dbReference>
<evidence type="ECO:0000313" key="7">
    <source>
        <dbReference type="Proteomes" id="UP001159405"/>
    </source>
</evidence>
<name>A0ABN8QK25_9CNID</name>
<evidence type="ECO:0000259" key="5">
    <source>
        <dbReference type="PROSITE" id="PS50049"/>
    </source>
</evidence>
<comment type="caution">
    <text evidence="6">The sequence shown here is derived from an EMBL/GenBank/DDBJ whole genome shotgun (WGS) entry which is preliminary data.</text>
</comment>
<dbReference type="Gene3D" id="2.60.120.40">
    <property type="match status" value="1"/>
</dbReference>
<dbReference type="Pfam" id="PF00229">
    <property type="entry name" value="TNF"/>
    <property type="match status" value="1"/>
</dbReference>
<sequence>KDPKKPSAHIEAANLRHKTYQANIKITKCFQNPLAFNSLIFLLFLNQQKICADSKQPININVYGNGCAKGEKGSKGDMGSKGNNGSNCQCSLQNPNKPSAHIESVNRQVVTYQANQMIKDWSVTAPYSHLTGGMKYNDGKLTVPTTGRYNVYLQVYYHSNGRVQVCVNSNVVTMTQPPTPGKGDHGTLYGGGVFNLKAGDIITITSAHNNCKIFMWSVHTYFGAYLI</sequence>
<organism evidence="6 7">
    <name type="scientific">Porites lobata</name>
    <dbReference type="NCBI Taxonomy" id="104759"/>
    <lineage>
        <taxon>Eukaryota</taxon>
        <taxon>Metazoa</taxon>
        <taxon>Cnidaria</taxon>
        <taxon>Anthozoa</taxon>
        <taxon>Hexacorallia</taxon>
        <taxon>Scleractinia</taxon>
        <taxon>Fungiina</taxon>
        <taxon>Poritidae</taxon>
        <taxon>Porites</taxon>
    </lineage>
</organism>
<evidence type="ECO:0000256" key="3">
    <source>
        <dbReference type="ARBA" id="ARBA00022514"/>
    </source>
</evidence>
<keyword evidence="7" id="KW-1185">Reference proteome</keyword>
<keyword evidence="4" id="KW-0472">Membrane</keyword>
<protein>
    <recommendedName>
        <fullName evidence="5">THD domain-containing protein</fullName>
    </recommendedName>
</protein>
<comment type="subcellular location">
    <subcellularLocation>
        <location evidence="1">Membrane</location>
    </subcellularLocation>
</comment>
<keyword evidence="3" id="KW-0202">Cytokine</keyword>
<evidence type="ECO:0000256" key="2">
    <source>
        <dbReference type="ARBA" id="ARBA00008670"/>
    </source>
</evidence>
<gene>
    <name evidence="6" type="ORF">PLOB_00007471</name>
</gene>
<reference evidence="6 7" key="1">
    <citation type="submission" date="2022-05" db="EMBL/GenBank/DDBJ databases">
        <authorList>
            <consortium name="Genoscope - CEA"/>
            <person name="William W."/>
        </authorList>
    </citation>
    <scope>NUCLEOTIDE SEQUENCE [LARGE SCALE GENOMIC DNA]</scope>
</reference>
<feature type="domain" description="THD" evidence="5">
    <location>
        <begin position="98"/>
        <end position="227"/>
    </location>
</feature>
<dbReference type="Proteomes" id="UP001159405">
    <property type="component" value="Unassembled WGS sequence"/>
</dbReference>
<dbReference type="SUPFAM" id="SSF49842">
    <property type="entry name" value="TNF-like"/>
    <property type="match status" value="1"/>
</dbReference>
<feature type="non-terminal residue" evidence="6">
    <location>
        <position position="1"/>
    </location>
</feature>
<accession>A0ABN8QK25</accession>
<dbReference type="PROSITE" id="PS50049">
    <property type="entry name" value="THD_2"/>
    <property type="match status" value="1"/>
</dbReference>
<dbReference type="InterPro" id="IPR006052">
    <property type="entry name" value="TNF_dom"/>
</dbReference>
<proteinExistence type="inferred from homology"/>
<evidence type="ECO:0000256" key="4">
    <source>
        <dbReference type="ARBA" id="ARBA00023136"/>
    </source>
</evidence>
<evidence type="ECO:0000256" key="1">
    <source>
        <dbReference type="ARBA" id="ARBA00004370"/>
    </source>
</evidence>
<dbReference type="PANTHER" id="PTHR11471:SF13">
    <property type="entry name" value="TNF FAMILY PROFILE DOMAIN-CONTAINING PROTEIN"/>
    <property type="match status" value="1"/>
</dbReference>
<dbReference type="PANTHER" id="PTHR11471">
    <property type="entry name" value="TUMOR NECROSIS FACTOR FAMILY MEMBER"/>
    <property type="match status" value="1"/>
</dbReference>
<evidence type="ECO:0000313" key="6">
    <source>
        <dbReference type="EMBL" id="CAH3166066.1"/>
    </source>
</evidence>
<dbReference type="InterPro" id="IPR008983">
    <property type="entry name" value="Tumour_necrosis_fac-like_dom"/>
</dbReference>